<keyword evidence="2" id="KW-0677">Repeat</keyword>
<feature type="repeat" description="WD" evidence="3">
    <location>
        <begin position="309"/>
        <end position="350"/>
    </location>
</feature>
<protein>
    <submittedName>
        <fullName evidence="5">WD repeat-containing protein 49-like</fullName>
    </submittedName>
</protein>
<dbReference type="Proteomes" id="UP001190640">
    <property type="component" value="Chromosome 10"/>
</dbReference>
<dbReference type="PROSITE" id="PS50082">
    <property type="entry name" value="WD_REPEATS_2"/>
    <property type="match status" value="6"/>
</dbReference>
<dbReference type="PROSITE" id="PS50294">
    <property type="entry name" value="WD_REPEATS_REGION"/>
    <property type="match status" value="1"/>
</dbReference>
<organism evidence="4 5">
    <name type="scientific">Eublepharis macularius</name>
    <name type="common">Leopard gecko</name>
    <name type="synonym">Cyrtodactylus macularius</name>
    <dbReference type="NCBI Taxonomy" id="481883"/>
    <lineage>
        <taxon>Eukaryota</taxon>
        <taxon>Metazoa</taxon>
        <taxon>Chordata</taxon>
        <taxon>Craniata</taxon>
        <taxon>Vertebrata</taxon>
        <taxon>Euteleostomi</taxon>
        <taxon>Lepidosauria</taxon>
        <taxon>Squamata</taxon>
        <taxon>Bifurcata</taxon>
        <taxon>Gekkota</taxon>
        <taxon>Eublepharidae</taxon>
        <taxon>Eublepharinae</taxon>
        <taxon>Eublepharis</taxon>
    </lineage>
</organism>
<feature type="repeat" description="WD" evidence="3">
    <location>
        <begin position="696"/>
        <end position="729"/>
    </location>
</feature>
<feature type="repeat" description="WD" evidence="3">
    <location>
        <begin position="448"/>
        <end position="473"/>
    </location>
</feature>
<dbReference type="InterPro" id="IPR036322">
    <property type="entry name" value="WD40_repeat_dom_sf"/>
</dbReference>
<accession>A0AA97JYT7</accession>
<dbReference type="PANTHER" id="PTHR44324:SF8">
    <property type="entry name" value="WD REPEAT-CONTAINING PROTEIN 64"/>
    <property type="match status" value="1"/>
</dbReference>
<dbReference type="Gene3D" id="2.130.10.10">
    <property type="entry name" value="YVTN repeat-like/Quinoprotein amine dehydrogenase"/>
    <property type="match status" value="5"/>
</dbReference>
<dbReference type="SUPFAM" id="SSF50978">
    <property type="entry name" value="WD40 repeat-like"/>
    <property type="match status" value="2"/>
</dbReference>
<sequence length="866" mass="97364">MMEESFLKSKETSLLYPSGVTKTPHREPILYISSTVDGNIICVGQDGLVSTWTRNLKLKKSSLILDENENKLQNRKMKWVSDSILMTHYNKLIIGTCDREIRLYELSNLEPYCQIVGLETMPLCLDYSVRGEEECVISYGDEQGCVNILLINSVAESLRNWTKCPAVEDIPTVYIDAFNNCENITFIRWKVHNDWVTKIKYIHSMESIISSSNDDTTALAIGCVSGTKNLKHRLKTLMGSSSGSQNKFPSPVGASPPKRFQCDESVFKVYKGVKTFDFCKEKNVLVTGGLDRNIRLWNPYIPGWAVGILRGHTSPIGFLGIVHGSAKVLSVSLDSTIKVWDTEVHSCLLTIIPKVTQIRGEMEVCYFSPDLQSLYVAAETFALLRFQHKRTQICDSGMSHNEPVFCCQYNKHFQHVISCSEGSVIKVWDVKNGQLVVKMCKAHGDTAVTCMALDASGKRLITGGRDGSLKKWDSCTLGCMHIINRATSATDEILACTYADIYSNKYIVSVGWGRKINIFPEFNDEMSERSNLQPDWIERVGKGHKDDILCVASCPPHFLATSSFDGEVLIWNLVSGHLCSRLTTIGRAAMEGGTEDLTINKIIFLLSKMERKKTAAMLVASGPRGYITLWNISGQGKLLAYFSSSKEKTTVSDIAVSNNYSLLCAGDQQGYLSIWNIAKYATNGPEDKPPPLLRNWRVHNYSVTSVVLTTDYHLLTSSLDCSVKLWSLEGEYIGMFGQKEPWDIKEKSSWKQFDPNISPAHNSDDIGQESVPENTITSNWEFKKMMEDTSSLKLVRSDEISEVKQRQRVRLEHRQNKCRLKHIQQYASRAVSTYHTLPLCELANVSTIFHKPNLAAELEDPFHVED</sequence>
<evidence type="ECO:0000313" key="5">
    <source>
        <dbReference type="RefSeq" id="XP_054845639.1"/>
    </source>
</evidence>
<dbReference type="SMART" id="SM00320">
    <property type="entry name" value="WD40"/>
    <property type="match status" value="10"/>
</dbReference>
<dbReference type="InterPro" id="IPR051242">
    <property type="entry name" value="WD-EF-hand_domain"/>
</dbReference>
<dbReference type="InterPro" id="IPR020472">
    <property type="entry name" value="WD40_PAC1"/>
</dbReference>
<dbReference type="AlphaFoldDB" id="A0AA97JYT7"/>
<feature type="repeat" description="WD" evidence="3">
    <location>
        <begin position="397"/>
        <end position="438"/>
    </location>
</feature>
<feature type="repeat" description="WD" evidence="3">
    <location>
        <begin position="541"/>
        <end position="581"/>
    </location>
</feature>
<dbReference type="GeneID" id="129336536"/>
<proteinExistence type="predicted"/>
<evidence type="ECO:0000313" key="4">
    <source>
        <dbReference type="Proteomes" id="UP001190640"/>
    </source>
</evidence>
<dbReference type="InterPro" id="IPR015943">
    <property type="entry name" value="WD40/YVTN_repeat-like_dom_sf"/>
</dbReference>
<dbReference type="PANTHER" id="PTHR44324">
    <property type="entry name" value="WD40 REPEAT DOMAIN 95"/>
    <property type="match status" value="1"/>
</dbReference>
<dbReference type="InterPro" id="IPR001680">
    <property type="entry name" value="WD40_rpt"/>
</dbReference>
<keyword evidence="4" id="KW-1185">Reference proteome</keyword>
<evidence type="ECO:0000256" key="1">
    <source>
        <dbReference type="ARBA" id="ARBA00022574"/>
    </source>
</evidence>
<feature type="repeat" description="WD" evidence="3">
    <location>
        <begin position="273"/>
        <end position="298"/>
    </location>
</feature>
<dbReference type="RefSeq" id="XP_054845639.1">
    <property type="nucleotide sequence ID" value="XM_054989664.1"/>
</dbReference>
<dbReference type="KEGG" id="emc:129336536"/>
<dbReference type="Pfam" id="PF00400">
    <property type="entry name" value="WD40"/>
    <property type="match status" value="6"/>
</dbReference>
<keyword evidence="1 3" id="KW-0853">WD repeat</keyword>
<name>A0AA97JYT7_EUBMA</name>
<reference evidence="5" key="1">
    <citation type="submission" date="2025-08" db="UniProtKB">
        <authorList>
            <consortium name="RefSeq"/>
        </authorList>
    </citation>
    <scope>IDENTIFICATION</scope>
    <source>
        <tissue evidence="5">Blood</tissue>
    </source>
</reference>
<dbReference type="PROSITE" id="PS00678">
    <property type="entry name" value="WD_REPEATS_1"/>
    <property type="match status" value="2"/>
</dbReference>
<dbReference type="PRINTS" id="PR00320">
    <property type="entry name" value="GPROTEINBRPT"/>
</dbReference>
<gene>
    <name evidence="5" type="primary">LOC129336536</name>
</gene>
<dbReference type="InterPro" id="IPR019775">
    <property type="entry name" value="WD40_repeat_CS"/>
</dbReference>
<evidence type="ECO:0000256" key="3">
    <source>
        <dbReference type="PROSITE-ProRule" id="PRU00221"/>
    </source>
</evidence>
<evidence type="ECO:0000256" key="2">
    <source>
        <dbReference type="ARBA" id="ARBA00022737"/>
    </source>
</evidence>